<feature type="compositionally biased region" description="Basic and acidic residues" evidence="2">
    <location>
        <begin position="19"/>
        <end position="38"/>
    </location>
</feature>
<feature type="coiled-coil region" evidence="1">
    <location>
        <begin position="69"/>
        <end position="173"/>
    </location>
</feature>
<evidence type="ECO:0000256" key="1">
    <source>
        <dbReference type="SAM" id="Coils"/>
    </source>
</evidence>
<dbReference type="EMBL" id="JAVRRG010000063">
    <property type="protein sequence ID" value="KAK5092142.1"/>
    <property type="molecule type" value="Genomic_DNA"/>
</dbReference>
<evidence type="ECO:0000313" key="3">
    <source>
        <dbReference type="EMBL" id="KAK5092142.1"/>
    </source>
</evidence>
<evidence type="ECO:0000313" key="4">
    <source>
        <dbReference type="Proteomes" id="UP001345013"/>
    </source>
</evidence>
<dbReference type="Gene3D" id="1.10.287.1490">
    <property type="match status" value="1"/>
</dbReference>
<keyword evidence="1" id="KW-0175">Coiled coil</keyword>
<organism evidence="3 4">
    <name type="scientific">Lithohypha guttulata</name>
    <dbReference type="NCBI Taxonomy" id="1690604"/>
    <lineage>
        <taxon>Eukaryota</taxon>
        <taxon>Fungi</taxon>
        <taxon>Dikarya</taxon>
        <taxon>Ascomycota</taxon>
        <taxon>Pezizomycotina</taxon>
        <taxon>Eurotiomycetes</taxon>
        <taxon>Chaetothyriomycetidae</taxon>
        <taxon>Chaetothyriales</taxon>
        <taxon>Trichomeriaceae</taxon>
        <taxon>Lithohypha</taxon>
    </lineage>
</organism>
<dbReference type="Proteomes" id="UP001345013">
    <property type="component" value="Unassembled WGS sequence"/>
</dbReference>
<gene>
    <name evidence="3" type="ORF">LTR24_005484</name>
</gene>
<evidence type="ECO:0000256" key="2">
    <source>
        <dbReference type="SAM" id="MobiDB-lite"/>
    </source>
</evidence>
<sequence>MNAQPISRVPDGVVHSRQRREPPKLEVRTQSPNHDKLKSCPNKGTLPVLGNAHVDSPDQPPGYVSEESYVRLASKRSELESRVKQLSEQNRRQMHQIEALEGSHWGTEEGIKQLHARIAELEEMLSKAEIQLAHCTDLRDQWQANYEAQTGVKHEESKTINRMKAENQDLRNEQSHWSKLFQQVTFRSQSEAAAQQQLSEKCDKFEYEYLKLVHRYDQREVEFTEQAKKLNSTIDELTAHGNRLAKQSGLRRTYVPIEDESEVIGVFRQLNVAVRYWCLAAWDLKIKDAEVRFGHFPLARRNDVHFATDDVWLLIACVWEWLMKDVFGIANRSQKVFDLWMDEEIAEALSVLESRVAAMQKADIIHEWRSFTAQCLFDPEWTEKVRRTDDVISGIMSWMLPMLKREDVEAEDIQRVIQELKVDVVKPAIAFMAMLRKRYTPIVIGTPLTVDSALRKWVRPRMECSKSEAAALDLVVVPEMRRIDLEADPDGGQYQVLVEAQMYSMIDITDEDAMEEGEACGIREVTDGP</sequence>
<accession>A0ABR0K8W3</accession>
<comment type="caution">
    <text evidence="3">The sequence shown here is derived from an EMBL/GenBank/DDBJ whole genome shotgun (WGS) entry which is preliminary data.</text>
</comment>
<protein>
    <submittedName>
        <fullName evidence="3">Uncharacterized protein</fullName>
    </submittedName>
</protein>
<keyword evidence="4" id="KW-1185">Reference proteome</keyword>
<name>A0ABR0K8W3_9EURO</name>
<feature type="region of interest" description="Disordered" evidence="2">
    <location>
        <begin position="1"/>
        <end position="62"/>
    </location>
</feature>
<proteinExistence type="predicted"/>
<reference evidence="3 4" key="1">
    <citation type="submission" date="2023-08" db="EMBL/GenBank/DDBJ databases">
        <title>Black Yeasts Isolated from many extreme environments.</title>
        <authorList>
            <person name="Coleine C."/>
            <person name="Stajich J.E."/>
            <person name="Selbmann L."/>
        </authorList>
    </citation>
    <scope>NUCLEOTIDE SEQUENCE [LARGE SCALE GENOMIC DNA]</scope>
    <source>
        <strain evidence="3 4">CCFEE 5885</strain>
    </source>
</reference>